<protein>
    <submittedName>
        <fullName evidence="1">Uncharacterized protein</fullName>
    </submittedName>
</protein>
<keyword evidence="2" id="KW-1185">Reference proteome</keyword>
<gene>
    <name evidence="1" type="ORF">AUP43_05770</name>
</gene>
<organism evidence="1 2">
    <name type="scientific">Oceanibaculum pacificum</name>
    <dbReference type="NCBI Taxonomy" id="580166"/>
    <lineage>
        <taxon>Bacteria</taxon>
        <taxon>Pseudomonadati</taxon>
        <taxon>Pseudomonadota</taxon>
        <taxon>Alphaproteobacteria</taxon>
        <taxon>Rhodospirillales</taxon>
        <taxon>Oceanibaculaceae</taxon>
        <taxon>Oceanibaculum</taxon>
    </lineage>
</organism>
<evidence type="ECO:0000313" key="1">
    <source>
        <dbReference type="EMBL" id="KZD11981.1"/>
    </source>
</evidence>
<dbReference type="AlphaFoldDB" id="A0A154WEM3"/>
<evidence type="ECO:0000313" key="2">
    <source>
        <dbReference type="Proteomes" id="UP000076400"/>
    </source>
</evidence>
<dbReference type="EMBL" id="LPXN01000068">
    <property type="protein sequence ID" value="KZD11981.1"/>
    <property type="molecule type" value="Genomic_DNA"/>
</dbReference>
<accession>A0A154WEM3</accession>
<reference evidence="1 2" key="1">
    <citation type="submission" date="2015-12" db="EMBL/GenBank/DDBJ databases">
        <title>Genome sequence of Oceanibaculum pacificum MCCC 1A02656.</title>
        <authorList>
            <person name="Lu L."/>
            <person name="Lai Q."/>
            <person name="Shao Z."/>
            <person name="Qian P."/>
        </authorList>
    </citation>
    <scope>NUCLEOTIDE SEQUENCE [LARGE SCALE GENOMIC DNA]</scope>
    <source>
        <strain evidence="1 2">MCCC 1A02656</strain>
    </source>
</reference>
<comment type="caution">
    <text evidence="1">The sequence shown here is derived from an EMBL/GenBank/DDBJ whole genome shotgun (WGS) entry which is preliminary data.</text>
</comment>
<sequence>MCGLQFFFGGRRAGGFVIRAQWRGGGIMCRHLVAGGAFIDAMAKLLGSGSVFHDDVSFGCRLNRSSAWLFRAPIIAETEHG</sequence>
<dbReference type="Proteomes" id="UP000076400">
    <property type="component" value="Unassembled WGS sequence"/>
</dbReference>
<name>A0A154WEM3_9PROT</name>
<proteinExistence type="predicted"/>